<evidence type="ECO:0000313" key="1">
    <source>
        <dbReference type="EMBL" id="JAD40814.1"/>
    </source>
</evidence>
<sequence length="33" mass="3746">MHANLNKSRQYAYQGLQKAGTKASRMDVYKVST</sequence>
<dbReference type="AlphaFoldDB" id="A0A0A8ZN07"/>
<name>A0A0A8ZN07_ARUDO</name>
<proteinExistence type="predicted"/>
<protein>
    <submittedName>
        <fullName evidence="1">Uncharacterized protein</fullName>
    </submittedName>
</protein>
<organism evidence="1">
    <name type="scientific">Arundo donax</name>
    <name type="common">Giant reed</name>
    <name type="synonym">Donax arundinaceus</name>
    <dbReference type="NCBI Taxonomy" id="35708"/>
    <lineage>
        <taxon>Eukaryota</taxon>
        <taxon>Viridiplantae</taxon>
        <taxon>Streptophyta</taxon>
        <taxon>Embryophyta</taxon>
        <taxon>Tracheophyta</taxon>
        <taxon>Spermatophyta</taxon>
        <taxon>Magnoliopsida</taxon>
        <taxon>Liliopsida</taxon>
        <taxon>Poales</taxon>
        <taxon>Poaceae</taxon>
        <taxon>PACMAD clade</taxon>
        <taxon>Arundinoideae</taxon>
        <taxon>Arundineae</taxon>
        <taxon>Arundo</taxon>
    </lineage>
</organism>
<dbReference type="EMBL" id="GBRH01257081">
    <property type="protein sequence ID" value="JAD40814.1"/>
    <property type="molecule type" value="Transcribed_RNA"/>
</dbReference>
<reference evidence="1" key="2">
    <citation type="journal article" date="2015" name="Data Brief">
        <title>Shoot transcriptome of the giant reed, Arundo donax.</title>
        <authorList>
            <person name="Barrero R.A."/>
            <person name="Guerrero F.D."/>
            <person name="Moolhuijzen P."/>
            <person name="Goolsby J.A."/>
            <person name="Tidwell J."/>
            <person name="Bellgard S.E."/>
            <person name="Bellgard M.I."/>
        </authorList>
    </citation>
    <scope>NUCLEOTIDE SEQUENCE</scope>
    <source>
        <tissue evidence="1">Shoot tissue taken approximately 20 cm above the soil surface</tissue>
    </source>
</reference>
<reference evidence="1" key="1">
    <citation type="submission" date="2014-09" db="EMBL/GenBank/DDBJ databases">
        <authorList>
            <person name="Magalhaes I.L.F."/>
            <person name="Oliveira U."/>
            <person name="Santos F.R."/>
            <person name="Vidigal T.H.D.A."/>
            <person name="Brescovit A.D."/>
            <person name="Santos A.J."/>
        </authorList>
    </citation>
    <scope>NUCLEOTIDE SEQUENCE</scope>
    <source>
        <tissue evidence="1">Shoot tissue taken approximately 20 cm above the soil surface</tissue>
    </source>
</reference>
<accession>A0A0A8ZN07</accession>